<dbReference type="STRING" id="93759.A0A1R3K8P5"/>
<reference evidence="4" key="1">
    <citation type="submission" date="2013-09" db="EMBL/GenBank/DDBJ databases">
        <title>Corchorus olitorius genome sequencing.</title>
        <authorList>
            <person name="Alam M."/>
            <person name="Haque M.S."/>
            <person name="Islam M.S."/>
            <person name="Emdad E.M."/>
            <person name="Islam M.M."/>
            <person name="Ahmed B."/>
            <person name="Halim A."/>
            <person name="Hossen Q.M.M."/>
            <person name="Hossain M.Z."/>
            <person name="Ahmed R."/>
            <person name="Khan M.M."/>
            <person name="Islam R."/>
            <person name="Rashid M.M."/>
            <person name="Khan S.A."/>
            <person name="Rahman M.S."/>
            <person name="Alam M."/>
            <person name="Yahiya A.S."/>
            <person name="Khan M.S."/>
            <person name="Azam M.S."/>
            <person name="Haque T."/>
            <person name="Lashkar M.Z.H."/>
            <person name="Akhand A.I."/>
            <person name="Morshed G."/>
            <person name="Roy S."/>
            <person name="Uddin K.S."/>
            <person name="Rabeya T."/>
            <person name="Hossain A.S."/>
            <person name="Chowdhury A."/>
            <person name="Snigdha A.R."/>
            <person name="Mortoza M.S."/>
            <person name="Matin S.A."/>
            <person name="Hoque S.M.E."/>
            <person name="Islam M.K."/>
            <person name="Roy D.K."/>
            <person name="Haider R."/>
            <person name="Moosa M.M."/>
            <person name="Elias S.M."/>
            <person name="Hasan A.M."/>
            <person name="Jahan S."/>
            <person name="Shafiuddin M."/>
            <person name="Mahmood N."/>
            <person name="Shommy N.S."/>
        </authorList>
    </citation>
    <scope>NUCLEOTIDE SEQUENCE [LARGE SCALE GENOMIC DNA]</scope>
    <source>
        <strain evidence="4">cv. O-4</strain>
    </source>
</reference>
<organism evidence="3 4">
    <name type="scientific">Corchorus olitorius</name>
    <dbReference type="NCBI Taxonomy" id="93759"/>
    <lineage>
        <taxon>Eukaryota</taxon>
        <taxon>Viridiplantae</taxon>
        <taxon>Streptophyta</taxon>
        <taxon>Embryophyta</taxon>
        <taxon>Tracheophyta</taxon>
        <taxon>Spermatophyta</taxon>
        <taxon>Magnoliopsida</taxon>
        <taxon>eudicotyledons</taxon>
        <taxon>Gunneridae</taxon>
        <taxon>Pentapetalae</taxon>
        <taxon>rosids</taxon>
        <taxon>malvids</taxon>
        <taxon>Malvales</taxon>
        <taxon>Malvaceae</taxon>
        <taxon>Grewioideae</taxon>
        <taxon>Apeibeae</taxon>
        <taxon>Corchorus</taxon>
    </lineage>
</organism>
<dbReference type="Pfam" id="PF23635">
    <property type="entry name" value="Beta-prop_AT5G49610-like"/>
    <property type="match status" value="1"/>
</dbReference>
<sequence>MAANSNNNTNSFSSAGNDPFDLSWLFQYNDSNASLNHPSFSSESSLNLGHDQLGRVTSVTTEVRRTYVSPRSGHQSASFHVPDGTLTHEVVRSTHFFIPQSMMDHMFASNSGVGNQGSTLPTNVRIFNQEQPVDTGQPAEQSQPAVRIQLNMLAFVSNLNRNQVNLSSSVGVRIQEQGQQPIMTNQPYQAVNILNNANQRSSNAHEVIDVHAYDSEVYGNSSRASKNQQHWPNIQVKDDAFSENPSMNLANHGSGSINVHINGGIHENSANASDPLLDNAGQGRGKGRGGVRGQGRGHGRGRGRSADQDGMIDSLFPQSPRVGGGRGRGRGRGQGRANDGRIHSLPRGDRGGYYFLFPNCQNLVFQTAQDIAAHASSIHHSTETSEERRRRAEARFDKRKLSLGLTKSGISVMPDKLNFKPTMCIVGKIGSDSSIARGNDCCPWSKLCDDLVVDILCRLPAKDLIRSKCVCKLWSRLVTDVCAPKFSTYNLLGGFFYQGGKNAELQNRFYLEYASCGGPCPSADERVFESLSALLTFKFTYEDLLHSCNGLLLFVTGSVPQYYVCNPLTKQCIEIPRNIEREKLASDAGEKLHCFAALAFNPCESSHYKVWVSHTMPVDAPVYGFPWHRRVVYLNGVLYRLTRTRHLLQFDINNSSARAMEVPRRRDVMHSYGFVGVSCDRLHYSNCIGRVLFVWFLEERCKVGSWVLKHSISIDDLCNNYKFGCPLIKCPEARFARLWALDPNSEAIYFGCSNAILRYHVECSMLEVVYTTESESESGKEIYPRQYSLFTYSPCVVILKGIPNALRAGEL</sequence>
<dbReference type="InterPro" id="IPR056594">
    <property type="entry name" value="AT5G49610-like_b-prop"/>
</dbReference>
<dbReference type="OrthoDB" id="605328at2759"/>
<name>A0A1R3K8P5_9ROSI</name>
<feature type="region of interest" description="Disordered" evidence="1">
    <location>
        <begin position="260"/>
        <end position="344"/>
    </location>
</feature>
<evidence type="ECO:0000259" key="2">
    <source>
        <dbReference type="SMART" id="SM00256"/>
    </source>
</evidence>
<dbReference type="InterPro" id="IPR055290">
    <property type="entry name" value="At3g26010-like"/>
</dbReference>
<dbReference type="InterPro" id="IPR036047">
    <property type="entry name" value="F-box-like_dom_sf"/>
</dbReference>
<accession>A0A1R3K8P5</accession>
<dbReference type="InterPro" id="IPR001810">
    <property type="entry name" value="F-box_dom"/>
</dbReference>
<proteinExistence type="predicted"/>
<dbReference type="Proteomes" id="UP000187203">
    <property type="component" value="Unassembled WGS sequence"/>
</dbReference>
<dbReference type="SUPFAM" id="SSF81383">
    <property type="entry name" value="F-box domain"/>
    <property type="match status" value="1"/>
</dbReference>
<dbReference type="EMBL" id="AWUE01014504">
    <property type="protein sequence ID" value="OMP03443.1"/>
    <property type="molecule type" value="Genomic_DNA"/>
</dbReference>
<evidence type="ECO:0000313" key="3">
    <source>
        <dbReference type="EMBL" id="OMP03443.1"/>
    </source>
</evidence>
<feature type="compositionally biased region" description="Basic residues" evidence="1">
    <location>
        <begin position="285"/>
        <end position="303"/>
    </location>
</feature>
<evidence type="ECO:0000313" key="4">
    <source>
        <dbReference type="Proteomes" id="UP000187203"/>
    </source>
</evidence>
<dbReference type="Gene3D" id="1.20.1280.50">
    <property type="match status" value="1"/>
</dbReference>
<dbReference type="PANTHER" id="PTHR35546:SF114">
    <property type="entry name" value="F-BOX DOMAIN-CONTAINING PROTEIN"/>
    <property type="match status" value="1"/>
</dbReference>
<dbReference type="CDD" id="cd22157">
    <property type="entry name" value="F-box_AtFBW1-like"/>
    <property type="match status" value="1"/>
</dbReference>
<dbReference type="Pfam" id="PF00646">
    <property type="entry name" value="F-box"/>
    <property type="match status" value="1"/>
</dbReference>
<feature type="domain" description="F-box" evidence="2">
    <location>
        <begin position="447"/>
        <end position="487"/>
    </location>
</feature>
<evidence type="ECO:0000256" key="1">
    <source>
        <dbReference type="SAM" id="MobiDB-lite"/>
    </source>
</evidence>
<gene>
    <name evidence="3" type="ORF">COLO4_10419</name>
</gene>
<dbReference type="SMART" id="SM00256">
    <property type="entry name" value="FBOX"/>
    <property type="match status" value="1"/>
</dbReference>
<comment type="caution">
    <text evidence="3">The sequence shown here is derived from an EMBL/GenBank/DDBJ whole genome shotgun (WGS) entry which is preliminary data.</text>
</comment>
<dbReference type="AlphaFoldDB" id="A0A1R3K8P5"/>
<dbReference type="PANTHER" id="PTHR35546">
    <property type="entry name" value="F-BOX PROTEIN INTERACTION DOMAIN PROTEIN-RELATED"/>
    <property type="match status" value="1"/>
</dbReference>
<keyword evidence="4" id="KW-1185">Reference proteome</keyword>
<protein>
    <recommendedName>
        <fullName evidence="2">F-box domain-containing protein</fullName>
    </recommendedName>
</protein>